<protein>
    <submittedName>
        <fullName evidence="1">GLPGLI family protein</fullName>
    </submittedName>
</protein>
<dbReference type="Proteomes" id="UP000199627">
    <property type="component" value="Unassembled WGS sequence"/>
</dbReference>
<dbReference type="STRING" id="311333.SAMN05421664_1015"/>
<dbReference type="NCBIfam" id="TIGR01200">
    <property type="entry name" value="GLPGLI"/>
    <property type="match status" value="1"/>
</dbReference>
<accession>A0A1H0ZPU1</accession>
<evidence type="ECO:0000313" key="1">
    <source>
        <dbReference type="EMBL" id="SDQ29443.1"/>
    </source>
</evidence>
<dbReference type="RefSeq" id="WP_089754305.1">
    <property type="nucleotide sequence ID" value="NZ_FNKL01000002.1"/>
</dbReference>
<keyword evidence="2" id="KW-1185">Reference proteome</keyword>
<proteinExistence type="predicted"/>
<name>A0A1H0ZPU1_9FLAO</name>
<dbReference type="OrthoDB" id="1440774at2"/>
<gene>
    <name evidence="1" type="ORF">SAMN05421664_1015</name>
</gene>
<dbReference type="EMBL" id="FNKL01000002">
    <property type="protein sequence ID" value="SDQ29443.1"/>
    <property type="molecule type" value="Genomic_DNA"/>
</dbReference>
<dbReference type="AlphaFoldDB" id="A0A1H0ZPU1"/>
<dbReference type="Pfam" id="PF22252">
    <property type="entry name" value="PNGase_F-II_N"/>
    <property type="match status" value="1"/>
</dbReference>
<sequence>MNWKILFRTGVLMILFFNISQGQNHRVYYQMTYKADSSNVETTKKNMVLLIKDNKSKFYSQEQLANDSLIIEKEKTGGKAQKKFDYSFMTIKDNQEKKLYKFTSLLRDFYKTSENAPSFNWKISNETKKIENYTCQKATLNYAGRLWEAWFTTDIALQDGPFIFNGLPGLIVYMKDSKNNYEFSFTGIKKDETTDINYLSSKPLEISKKQLDKVLLDHYNDPYREMKAGSIKVRWQDENGKEFTPDYKELTKTEQKAIKKNNNPIELSEAIKYP</sequence>
<organism evidence="1 2">
    <name type="scientific">Chryseobacterium soldanellicola</name>
    <dbReference type="NCBI Taxonomy" id="311333"/>
    <lineage>
        <taxon>Bacteria</taxon>
        <taxon>Pseudomonadati</taxon>
        <taxon>Bacteroidota</taxon>
        <taxon>Flavobacteriia</taxon>
        <taxon>Flavobacteriales</taxon>
        <taxon>Weeksellaceae</taxon>
        <taxon>Chryseobacterium group</taxon>
        <taxon>Chryseobacterium</taxon>
    </lineage>
</organism>
<dbReference type="InterPro" id="IPR005901">
    <property type="entry name" value="GLPGLI"/>
</dbReference>
<evidence type="ECO:0000313" key="2">
    <source>
        <dbReference type="Proteomes" id="UP000199627"/>
    </source>
</evidence>
<reference evidence="2" key="1">
    <citation type="submission" date="2016-10" db="EMBL/GenBank/DDBJ databases">
        <authorList>
            <person name="Varghese N."/>
            <person name="Submissions S."/>
        </authorList>
    </citation>
    <scope>NUCLEOTIDE SEQUENCE [LARGE SCALE GENOMIC DNA]</scope>
    <source>
        <strain evidence="2">DSM 17072</strain>
    </source>
</reference>